<sequence length="125" mass="13562">MKLYRMDDEVSIAGSVKELQRIRSRIESIGENESIELSFDAEGCSGGFGTLEKAMIIKAGRGPAFAKYEDGVGIVLTGNIESLKVFASFFDFDPDSEVGCHYHWDEACDSNYVASGTLPIIVAVA</sequence>
<dbReference type="Proteomes" id="UP000651977">
    <property type="component" value="Unassembled WGS sequence"/>
</dbReference>
<proteinExistence type="predicted"/>
<evidence type="ECO:0000313" key="1">
    <source>
        <dbReference type="EMBL" id="GGB22412.1"/>
    </source>
</evidence>
<dbReference type="EMBL" id="BMDY01000069">
    <property type="protein sequence ID" value="GGB22412.1"/>
    <property type="molecule type" value="Genomic_DNA"/>
</dbReference>
<keyword evidence="2" id="KW-1185">Reference proteome</keyword>
<dbReference type="RefSeq" id="WP_055734516.1">
    <property type="nucleotide sequence ID" value="NZ_BMDY01000069.1"/>
</dbReference>
<evidence type="ECO:0008006" key="3">
    <source>
        <dbReference type="Google" id="ProtNLM"/>
    </source>
</evidence>
<organism evidence="1 2">
    <name type="scientific">Agarivorans gilvus</name>
    <dbReference type="NCBI Taxonomy" id="680279"/>
    <lineage>
        <taxon>Bacteria</taxon>
        <taxon>Pseudomonadati</taxon>
        <taxon>Pseudomonadota</taxon>
        <taxon>Gammaproteobacteria</taxon>
        <taxon>Alteromonadales</taxon>
        <taxon>Alteromonadaceae</taxon>
        <taxon>Agarivorans</taxon>
    </lineage>
</organism>
<gene>
    <name evidence="1" type="ORF">GCM10007414_39690</name>
</gene>
<comment type="caution">
    <text evidence="1">The sequence shown here is derived from an EMBL/GenBank/DDBJ whole genome shotgun (WGS) entry which is preliminary data.</text>
</comment>
<protein>
    <recommendedName>
        <fullName evidence="3">Iron-sulfur cluster assembly accessory protein</fullName>
    </recommendedName>
</protein>
<name>A0ABQ1I9N1_9ALTE</name>
<accession>A0ABQ1I9N1</accession>
<reference evidence="2" key="1">
    <citation type="journal article" date="2019" name="Int. J. Syst. Evol. Microbiol.">
        <title>The Global Catalogue of Microorganisms (GCM) 10K type strain sequencing project: providing services to taxonomists for standard genome sequencing and annotation.</title>
        <authorList>
            <consortium name="The Broad Institute Genomics Platform"/>
            <consortium name="The Broad Institute Genome Sequencing Center for Infectious Disease"/>
            <person name="Wu L."/>
            <person name="Ma J."/>
        </authorList>
    </citation>
    <scope>NUCLEOTIDE SEQUENCE [LARGE SCALE GENOMIC DNA]</scope>
    <source>
        <strain evidence="2">CGMCC 1.10131</strain>
    </source>
</reference>
<evidence type="ECO:0000313" key="2">
    <source>
        <dbReference type="Proteomes" id="UP000651977"/>
    </source>
</evidence>